<evidence type="ECO:0000313" key="5">
    <source>
        <dbReference type="RefSeq" id="XP_021854024.2"/>
    </source>
</evidence>
<organism evidence="4 5">
    <name type="scientific">Spinacia oleracea</name>
    <name type="common">Spinach</name>
    <dbReference type="NCBI Taxonomy" id="3562"/>
    <lineage>
        <taxon>Eukaryota</taxon>
        <taxon>Viridiplantae</taxon>
        <taxon>Streptophyta</taxon>
        <taxon>Embryophyta</taxon>
        <taxon>Tracheophyta</taxon>
        <taxon>Spermatophyta</taxon>
        <taxon>Magnoliopsida</taxon>
        <taxon>eudicotyledons</taxon>
        <taxon>Gunneridae</taxon>
        <taxon>Pentapetalae</taxon>
        <taxon>Caryophyllales</taxon>
        <taxon>Chenopodiaceae</taxon>
        <taxon>Chenopodioideae</taxon>
        <taxon>Anserineae</taxon>
        <taxon>Spinacia</taxon>
    </lineage>
</organism>
<feature type="region of interest" description="Disordered" evidence="2">
    <location>
        <begin position="83"/>
        <end position="142"/>
    </location>
</feature>
<dbReference type="Pfam" id="PF13837">
    <property type="entry name" value="Myb_DNA-bind_4"/>
    <property type="match status" value="1"/>
</dbReference>
<keyword evidence="1" id="KW-0175">Coiled coil</keyword>
<dbReference type="RefSeq" id="XP_021854024.2">
    <property type="nucleotide sequence ID" value="XM_021998332.2"/>
</dbReference>
<feature type="domain" description="Myb-like" evidence="3">
    <location>
        <begin position="154"/>
        <end position="215"/>
    </location>
</feature>
<evidence type="ECO:0000256" key="2">
    <source>
        <dbReference type="SAM" id="MobiDB-lite"/>
    </source>
</evidence>
<dbReference type="KEGG" id="soe:110793458"/>
<evidence type="ECO:0000259" key="3">
    <source>
        <dbReference type="PROSITE" id="PS50090"/>
    </source>
</evidence>
<dbReference type="InterPro" id="IPR001005">
    <property type="entry name" value="SANT/Myb"/>
</dbReference>
<feature type="coiled-coil region" evidence="1">
    <location>
        <begin position="391"/>
        <end position="418"/>
    </location>
</feature>
<dbReference type="PANTHER" id="PTHR31307:SF3">
    <property type="entry name" value="HOMEODOMAIN-LIKE SUPERFAMILY PROTEIN"/>
    <property type="match status" value="1"/>
</dbReference>
<dbReference type="PANTHER" id="PTHR31307">
    <property type="entry name" value="TRIHELIX TRANSCRIPTION FACTOR ASIL2"/>
    <property type="match status" value="1"/>
</dbReference>
<accession>A0A9R0IR34</accession>
<gene>
    <name evidence="5" type="primary">LOC110793458</name>
</gene>
<dbReference type="Gene3D" id="1.10.10.60">
    <property type="entry name" value="Homeodomain-like"/>
    <property type="match status" value="1"/>
</dbReference>
<dbReference type="InterPro" id="IPR044823">
    <property type="entry name" value="ASIL1/2-like"/>
</dbReference>
<feature type="compositionally biased region" description="Low complexity" evidence="2">
    <location>
        <begin position="115"/>
        <end position="127"/>
    </location>
</feature>
<dbReference type="GeneID" id="110793458"/>
<dbReference type="SMART" id="SM00595">
    <property type="entry name" value="MADF"/>
    <property type="match status" value="1"/>
</dbReference>
<protein>
    <submittedName>
        <fullName evidence="5">Trihelix transcription factor ASIL1</fullName>
    </submittedName>
</protein>
<reference evidence="5" key="2">
    <citation type="submission" date="2025-08" db="UniProtKB">
        <authorList>
            <consortium name="RefSeq"/>
        </authorList>
    </citation>
    <scope>IDENTIFICATION</scope>
    <source>
        <tissue evidence="5">Leaf</tissue>
    </source>
</reference>
<feature type="compositionally biased region" description="Pro residues" evidence="2">
    <location>
        <begin position="128"/>
        <end position="138"/>
    </location>
</feature>
<sequence length="451" mass="51490">MKLIRSTVCHPYNCTCSNLILIRLSFNWVKTQTTKAPPIWVGSINYPSTKPSNPLIPPPLNPTSPTTIHHHYSPPPLFYPNLSPLLSPPIPSQQPKMSSPPQPQPQTPPSPPTPTAATTTTTTTTETPTPPPPQPPPIIQALSYSPLKKPQPIPWSHEETLNLIKAYQEKWYSLKRGQLKASQWEEVAVTVAARCGLDDPSKSGTQCRHKIEKLRKRYRAEKQKLAPNFNYHNHPWIYFSLMDQLERGPLPISAVAPPNNNNYNINHNINNNNNNDLIDSDDEEVGVRFASLGKLRGENSNLRDGFFKSGKFGNGYRRGSEFEGGNLRNLRDLKKRKSYWEGDEDEQYQEQEVGYGMEEEEEEEEIVEEREKGGNLMGELAAQMRGFAESFVRIEKKKVELMRENQRLRIEMENKKKEMVLVYQHKTIELINKAFHDAVSSEKKMKMSPDL</sequence>
<dbReference type="PROSITE" id="PS50090">
    <property type="entry name" value="MYB_LIKE"/>
    <property type="match status" value="1"/>
</dbReference>
<dbReference type="AlphaFoldDB" id="A0A9R0IR34"/>
<feature type="compositionally biased region" description="Pro residues" evidence="2">
    <location>
        <begin position="86"/>
        <end position="114"/>
    </location>
</feature>
<evidence type="ECO:0000256" key="1">
    <source>
        <dbReference type="SAM" id="Coils"/>
    </source>
</evidence>
<name>A0A9R0IR34_SPIOL</name>
<dbReference type="Proteomes" id="UP000813463">
    <property type="component" value="Chromosome 6"/>
</dbReference>
<reference evidence="4" key="1">
    <citation type="journal article" date="2021" name="Nat. Commun.">
        <title>Genomic analyses provide insights into spinach domestication and the genetic basis of agronomic traits.</title>
        <authorList>
            <person name="Cai X."/>
            <person name="Sun X."/>
            <person name="Xu C."/>
            <person name="Sun H."/>
            <person name="Wang X."/>
            <person name="Ge C."/>
            <person name="Zhang Z."/>
            <person name="Wang Q."/>
            <person name="Fei Z."/>
            <person name="Jiao C."/>
            <person name="Wang Q."/>
        </authorList>
    </citation>
    <scope>NUCLEOTIDE SEQUENCE [LARGE SCALE GENOMIC DNA]</scope>
    <source>
        <strain evidence="4">cv. Varoflay</strain>
    </source>
</reference>
<evidence type="ECO:0000313" key="4">
    <source>
        <dbReference type="Proteomes" id="UP000813463"/>
    </source>
</evidence>
<proteinExistence type="predicted"/>
<dbReference type="InterPro" id="IPR044822">
    <property type="entry name" value="Myb_DNA-bind_4"/>
</dbReference>
<keyword evidence="4" id="KW-1185">Reference proteome</keyword>